<protein>
    <submittedName>
        <fullName evidence="2">Uncharacterized protein</fullName>
    </submittedName>
</protein>
<proteinExistence type="predicted"/>
<keyword evidence="1" id="KW-1133">Transmembrane helix</keyword>
<dbReference type="EMBL" id="JAQQWL010000019">
    <property type="protein sequence ID" value="KAK8036627.1"/>
    <property type="molecule type" value="Genomic_DNA"/>
</dbReference>
<dbReference type="GeneID" id="92099870"/>
<organism evidence="2 3">
    <name type="scientific">Apiospora phragmitis</name>
    <dbReference type="NCBI Taxonomy" id="2905665"/>
    <lineage>
        <taxon>Eukaryota</taxon>
        <taxon>Fungi</taxon>
        <taxon>Dikarya</taxon>
        <taxon>Ascomycota</taxon>
        <taxon>Pezizomycotina</taxon>
        <taxon>Sordariomycetes</taxon>
        <taxon>Xylariomycetidae</taxon>
        <taxon>Amphisphaeriales</taxon>
        <taxon>Apiosporaceae</taxon>
        <taxon>Apiospora</taxon>
    </lineage>
</organism>
<accession>A0ABR1SQQ2</accession>
<evidence type="ECO:0000313" key="3">
    <source>
        <dbReference type="Proteomes" id="UP001480595"/>
    </source>
</evidence>
<name>A0ABR1SQQ2_9PEZI</name>
<feature type="transmembrane region" description="Helical" evidence="1">
    <location>
        <begin position="56"/>
        <end position="83"/>
    </location>
</feature>
<evidence type="ECO:0000256" key="1">
    <source>
        <dbReference type="SAM" id="Phobius"/>
    </source>
</evidence>
<keyword evidence="1" id="KW-0812">Transmembrane</keyword>
<comment type="caution">
    <text evidence="2">The sequence shown here is derived from an EMBL/GenBank/DDBJ whole genome shotgun (WGS) entry which is preliminary data.</text>
</comment>
<keyword evidence="1" id="KW-0472">Membrane</keyword>
<feature type="transmembrane region" description="Helical" evidence="1">
    <location>
        <begin position="15"/>
        <end position="35"/>
    </location>
</feature>
<sequence length="86" mass="9615">MSSFSSITRQTWDEWTVLAVIAFQIAHQVWLTMAYKQGLGRKAEAVSVLGLMEVTRLIWIGGSFFTPVSVVPRIPIAIFLIYISGI</sequence>
<dbReference type="Proteomes" id="UP001480595">
    <property type="component" value="Unassembled WGS sequence"/>
</dbReference>
<keyword evidence="3" id="KW-1185">Reference proteome</keyword>
<evidence type="ECO:0000313" key="2">
    <source>
        <dbReference type="EMBL" id="KAK8036627.1"/>
    </source>
</evidence>
<dbReference type="RefSeq" id="XP_066707508.1">
    <property type="nucleotide sequence ID" value="XM_066866805.1"/>
</dbReference>
<gene>
    <name evidence="2" type="ORF">PG994_015398</name>
</gene>
<reference evidence="2 3" key="1">
    <citation type="submission" date="2023-01" db="EMBL/GenBank/DDBJ databases">
        <title>Analysis of 21 Apiospora genomes using comparative genomics revels a genus with tremendous synthesis potential of carbohydrate active enzymes and secondary metabolites.</title>
        <authorList>
            <person name="Sorensen T."/>
        </authorList>
    </citation>
    <scope>NUCLEOTIDE SEQUENCE [LARGE SCALE GENOMIC DNA]</scope>
    <source>
        <strain evidence="2 3">CBS 135458</strain>
    </source>
</reference>